<evidence type="ECO:0000256" key="1">
    <source>
        <dbReference type="SAM" id="MobiDB-lite"/>
    </source>
</evidence>
<dbReference type="CTD" id="84461"/>
<dbReference type="PROSITE" id="PS51065">
    <property type="entry name" value="NHR"/>
    <property type="match status" value="6"/>
</dbReference>
<dbReference type="PANTHER" id="PTHR12429">
    <property type="entry name" value="NEURALIZED"/>
    <property type="match status" value="1"/>
</dbReference>
<dbReference type="OrthoDB" id="49113at2759"/>
<feature type="region of interest" description="Disordered" evidence="1">
    <location>
        <begin position="204"/>
        <end position="238"/>
    </location>
</feature>
<name>A0A8B7Z759_ACAPL</name>
<feature type="compositionally biased region" description="Acidic residues" evidence="1">
    <location>
        <begin position="212"/>
        <end position="237"/>
    </location>
</feature>
<feature type="domain" description="NHR" evidence="2">
    <location>
        <begin position="35"/>
        <end position="201"/>
    </location>
</feature>
<dbReference type="GO" id="GO:0061630">
    <property type="term" value="F:ubiquitin protein ligase activity"/>
    <property type="evidence" value="ECO:0007669"/>
    <property type="project" value="TreeGrafter"/>
</dbReference>
<dbReference type="SUPFAM" id="SSF49899">
    <property type="entry name" value="Concanavalin A-like lectins/glucanases"/>
    <property type="match status" value="3"/>
</dbReference>
<dbReference type="GeneID" id="110984602"/>
<feature type="domain" description="NHR" evidence="2">
    <location>
        <begin position="842"/>
        <end position="1011"/>
    </location>
</feature>
<dbReference type="Pfam" id="PF07177">
    <property type="entry name" value="Neuralized"/>
    <property type="match status" value="6"/>
</dbReference>
<dbReference type="PANTHER" id="PTHR12429:SF14">
    <property type="entry name" value="NEURALIZED-LIKE PROTEIN 4"/>
    <property type="match status" value="1"/>
</dbReference>
<dbReference type="OMA" id="VMTHRSL"/>
<proteinExistence type="predicted"/>
<feature type="domain" description="NHR" evidence="2">
    <location>
        <begin position="257"/>
        <end position="424"/>
    </location>
</feature>
<dbReference type="FunFam" id="2.60.120.920:FF:000001">
    <property type="entry name" value="neuralized-like protein 4 isoform X1"/>
    <property type="match status" value="6"/>
</dbReference>
<feature type="region of interest" description="Disordered" evidence="1">
    <location>
        <begin position="1011"/>
        <end position="1047"/>
    </location>
</feature>
<feature type="domain" description="NHR" evidence="2">
    <location>
        <begin position="652"/>
        <end position="817"/>
    </location>
</feature>
<accession>A0A8B7Z759</accession>
<feature type="domain" description="NHR" evidence="2">
    <location>
        <begin position="468"/>
        <end position="634"/>
    </location>
</feature>
<sequence length="1469" mass="162241">MKPPKNFPIIDVIQNNDNFTLENGDSSLNMATTMKRRFHQRHGNLISLSSNGRTASRNEPRQEFNNGLVISKSVLKENEIFEVRIDKKVETWSGSIEVGVTSLDPGNLEFPTSATGLCEGAWILSGSTVLHDGEAILDEYACDLDSCNVGDRIGIQRTNSGELHLFHNGVDKGVAATGLPARVYAVVDLYGKCTQVTLLNTAHGVNHSSDDSSSEDDSSVSEDNVDDEDTETEDIDRVEELRVPLDNASISLPSNNALLFHQRHGSLITLLNNGRTAERGNAREEFNNGVVMTNRLLRSNELFEIRIDKLIDKWSGSIEIGVTTHIPESLDFPSTMTNLRTGTIMMSGCGILTNGKGTTREYGEFDLDDLAEGDRIGVMRKANGDLHFFINGHDQGRAVSNAPQDIFGVVDLYGMAVRVTILEWVPPATHAMTSFVDQRVSQLSYLQSLAQQESPNVFQAGSWEWTDRPRFHETCGIHAQVINGGLTAHRPNAMDDFNNAVVLTSRPLQNDEMFEIRIDRIVDKWAGSIEIGLTKHSPEELDFPSTMTNVRSGTWMMTGDGIMHNGVAIVDEYGLNLDRLREGDRIGVMRKLNGDLHFFIKGVDQGIAATNVPPNLFAVVDLYGQATQATIVEPGDYAEEPVEAQVPADDNILRFYHLHGRNVKISNNGLRAQRPSATGEFNDAIIMSNRPLRVGEMFEITIEKMVDRWSGSIEAGVTTIAPEELDFPSTMTDLDHDTWMLSGACVMKDGLMLNNSYGLDLDTVHEGDRIGIRSWEETLHFFLNGRDMGTACTNVPSDVYAVIDLYGQCAQVSLVPSSTPNNVLVTSRQDSHNSVITVPGLMHKFHTVCGSSIQLTEDFASACRIRTFDNAIVFSDKALRTDELFEVKVDKVASQWSGTLLIGLTTLNPDDITDGQVALPITAASLRSKDTWVIQGSQVKHNGKIIKDNFSSTLERLGVGDTVGVKRCPDGTMHVFLNGDDLGTAARDIPKSTHAVVDVYGVVEAVSVTSSSTTSLESQRAPSISSSSGEDSDREQGEPTCSNPNRIHFHKHGKNICLSDSNLRARRTASYNQAVVISEYPLPRKKLFEIKLEKVTDEWTSSVKIGVTNQSPERLGFPASASNIKKGTWIVQGDAVFHNSNKVRTFNGPNLDQLKEGDTLGVLVDAQGQLHLYVYGRDHGVIAEHIPNPCYPLVDLYGQCKEVSIVTEELGAIGVQEEREKAAFENAGLKENTPQSLYALGGSGRICEYQKLCLRFKITLGLHDAHFETNPKFNKCYCEPCRKYQGTSEYGDQGDPLQRYTRPFGWCKFAIKLHSRAETLNVFDLWHVAFHGTKAGAVRKILDSGTLLLPGDIALGGDQLTEQPGHFNDSHKPKDFDTKQIFISPSMNYAGCNVYAKKQKFTDPKTKQVYNASVAFQVRVRPNSYTTGPQTIGVNHNIDPYIENSKIEWFTKERSAIVPYALLVRVQPK</sequence>
<dbReference type="InterPro" id="IPR006573">
    <property type="entry name" value="NHR_dom"/>
</dbReference>
<dbReference type="Proteomes" id="UP000694845">
    <property type="component" value="Unplaced"/>
</dbReference>
<dbReference type="Gene3D" id="2.60.120.920">
    <property type="match status" value="6"/>
</dbReference>
<organism evidence="3 4">
    <name type="scientific">Acanthaster planci</name>
    <name type="common">Crown-of-thorns starfish</name>
    <dbReference type="NCBI Taxonomy" id="133434"/>
    <lineage>
        <taxon>Eukaryota</taxon>
        <taxon>Metazoa</taxon>
        <taxon>Echinodermata</taxon>
        <taxon>Eleutherozoa</taxon>
        <taxon>Asterozoa</taxon>
        <taxon>Asteroidea</taxon>
        <taxon>Valvatacea</taxon>
        <taxon>Valvatida</taxon>
        <taxon>Acanthasteridae</taxon>
        <taxon>Acanthaster</taxon>
    </lineage>
</organism>
<gene>
    <name evidence="4" type="primary">LOC110984602</name>
</gene>
<dbReference type="RefSeq" id="XP_022100635.1">
    <property type="nucleotide sequence ID" value="XM_022244943.1"/>
</dbReference>
<dbReference type="InterPro" id="IPR043136">
    <property type="entry name" value="B30.2/SPRY_sf"/>
</dbReference>
<dbReference type="InterPro" id="IPR013320">
    <property type="entry name" value="ConA-like_dom_sf"/>
</dbReference>
<dbReference type="CDD" id="cd12887">
    <property type="entry name" value="SPRY_NHR_like"/>
    <property type="match status" value="6"/>
</dbReference>
<protein>
    <submittedName>
        <fullName evidence="4">Neuralized-like protein 4 isoform X1</fullName>
    </submittedName>
</protein>
<feature type="domain" description="NHR" evidence="2">
    <location>
        <begin position="1044"/>
        <end position="1208"/>
    </location>
</feature>
<evidence type="ECO:0000313" key="4">
    <source>
        <dbReference type="RefSeq" id="XP_022100635.1"/>
    </source>
</evidence>
<dbReference type="SMART" id="SM00588">
    <property type="entry name" value="NEUZ"/>
    <property type="match status" value="6"/>
</dbReference>
<keyword evidence="3" id="KW-1185">Reference proteome</keyword>
<dbReference type="KEGG" id="aplc:110984602"/>
<evidence type="ECO:0000313" key="3">
    <source>
        <dbReference type="Proteomes" id="UP000694845"/>
    </source>
</evidence>
<dbReference type="InterPro" id="IPR037962">
    <property type="entry name" value="Neuralized"/>
</dbReference>
<reference evidence="4" key="1">
    <citation type="submission" date="2025-08" db="UniProtKB">
        <authorList>
            <consortium name="RefSeq"/>
        </authorList>
    </citation>
    <scope>IDENTIFICATION</scope>
</reference>
<evidence type="ECO:0000259" key="2">
    <source>
        <dbReference type="PROSITE" id="PS51065"/>
    </source>
</evidence>